<dbReference type="Proteomes" id="UP000000267">
    <property type="component" value="Unassembled WGS sequence"/>
</dbReference>
<proteinExistence type="predicted"/>
<dbReference type="HOGENOM" id="CLU_1349802_0_0_1"/>
<dbReference type="EMBL" id="DS480381">
    <property type="protein sequence ID" value="EDO19242.1"/>
    <property type="molecule type" value="Genomic_DNA"/>
</dbReference>
<keyword evidence="3" id="KW-1185">Reference proteome</keyword>
<sequence length="203" mass="22796">MHIQLLFSTGIYNNCYSLSLSFSASLSLSVATLDLNRPHKIDCNPTTLSLSESATATASASASASATIPIAIAILIYIYICICICILVYIYIYRFLLCFPSLLFLFPILHLPSTPPLLPLQDWRSNNSFTSITYLYSSSLLHCRFWFALVWFGLIHFKLLFLSLLATSIHILRIIISFQFHPNLNSKLKSQGHNAHTQLGYPS</sequence>
<keyword evidence="1" id="KW-0812">Transmembrane</keyword>
<organism evidence="3">
    <name type="scientific">Vanderwaltozyma polyspora (strain ATCC 22028 / DSM 70294 / BCRC 21397 / CBS 2163 / NBRC 10782 / NRRL Y-8283 / UCD 57-17)</name>
    <name type="common">Kluyveromyces polysporus</name>
    <dbReference type="NCBI Taxonomy" id="436907"/>
    <lineage>
        <taxon>Eukaryota</taxon>
        <taxon>Fungi</taxon>
        <taxon>Dikarya</taxon>
        <taxon>Ascomycota</taxon>
        <taxon>Saccharomycotina</taxon>
        <taxon>Saccharomycetes</taxon>
        <taxon>Saccharomycetales</taxon>
        <taxon>Saccharomycetaceae</taxon>
        <taxon>Vanderwaltozyma</taxon>
    </lineage>
</organism>
<feature type="transmembrane region" description="Helical" evidence="1">
    <location>
        <begin position="68"/>
        <end position="90"/>
    </location>
</feature>
<dbReference type="InParanoid" id="A7TEZ6"/>
<dbReference type="GeneID" id="5547578"/>
<feature type="transmembrane region" description="Helical" evidence="1">
    <location>
        <begin position="95"/>
        <end position="113"/>
    </location>
</feature>
<name>A7TEZ6_VANPO</name>
<dbReference type="RefSeq" id="XP_001647100.1">
    <property type="nucleotide sequence ID" value="XM_001647050.1"/>
</dbReference>
<keyword evidence="1" id="KW-1133">Transmembrane helix</keyword>
<gene>
    <name evidence="2" type="ORF">Kpol_1050p102</name>
</gene>
<dbReference type="AlphaFoldDB" id="A7TEZ6"/>
<keyword evidence="1" id="KW-0472">Membrane</keyword>
<dbReference type="KEGG" id="vpo:Kpol_1050p102"/>
<protein>
    <submittedName>
        <fullName evidence="2">Uncharacterized protein</fullName>
    </submittedName>
</protein>
<accession>A7TEZ6</accession>
<reference evidence="2 3" key="1">
    <citation type="journal article" date="2007" name="Proc. Natl. Acad. Sci. U.S.A.">
        <title>Independent sorting-out of thousands of duplicated gene pairs in two yeast species descended from a whole-genome duplication.</title>
        <authorList>
            <person name="Scannell D.R."/>
            <person name="Frank A.C."/>
            <person name="Conant G.C."/>
            <person name="Byrne K.P."/>
            <person name="Woolfit M."/>
            <person name="Wolfe K.H."/>
        </authorList>
    </citation>
    <scope>NUCLEOTIDE SEQUENCE [LARGE SCALE GENOMIC DNA]</scope>
    <source>
        <strain evidence="3">ATCC 22028 / DSM 70294 / BCRC 21397 / CBS 2163 / NBRC 10782 / NRRL Y-8283 / UCD 57-17</strain>
    </source>
</reference>
<evidence type="ECO:0000313" key="3">
    <source>
        <dbReference type="Proteomes" id="UP000000267"/>
    </source>
</evidence>
<feature type="transmembrane region" description="Helical" evidence="1">
    <location>
        <begin position="159"/>
        <end position="180"/>
    </location>
</feature>
<evidence type="ECO:0000313" key="2">
    <source>
        <dbReference type="EMBL" id="EDO19242.1"/>
    </source>
</evidence>
<feature type="transmembrane region" description="Helical" evidence="1">
    <location>
        <begin position="133"/>
        <end position="152"/>
    </location>
</feature>
<evidence type="ECO:0000256" key="1">
    <source>
        <dbReference type="SAM" id="Phobius"/>
    </source>
</evidence>